<dbReference type="AlphaFoldDB" id="A0A328UGM9"/>
<keyword evidence="3" id="KW-1185">Reference proteome</keyword>
<protein>
    <submittedName>
        <fullName evidence="2">VOC family protein</fullName>
    </submittedName>
</protein>
<dbReference type="InterPro" id="IPR004360">
    <property type="entry name" value="Glyas_Fos-R_dOase_dom"/>
</dbReference>
<organism evidence="2 3">
    <name type="scientific">Hydrogeniiclostridium mannosilyticum</name>
    <dbReference type="NCBI Taxonomy" id="2764322"/>
    <lineage>
        <taxon>Bacteria</taxon>
        <taxon>Bacillati</taxon>
        <taxon>Bacillota</taxon>
        <taxon>Clostridia</taxon>
        <taxon>Eubacteriales</taxon>
        <taxon>Acutalibacteraceae</taxon>
        <taxon>Hydrogeniiclostridium</taxon>
    </lineage>
</organism>
<evidence type="ECO:0000313" key="2">
    <source>
        <dbReference type="EMBL" id="RAQ29134.1"/>
    </source>
</evidence>
<dbReference type="InterPro" id="IPR029068">
    <property type="entry name" value="Glyas_Bleomycin-R_OHBP_Dase"/>
</dbReference>
<dbReference type="Gene3D" id="3.10.180.10">
    <property type="entry name" value="2,3-Dihydroxybiphenyl 1,2-Dioxygenase, domain 1"/>
    <property type="match status" value="1"/>
</dbReference>
<dbReference type="SUPFAM" id="SSF54593">
    <property type="entry name" value="Glyoxalase/Bleomycin resistance protein/Dihydroxybiphenyl dioxygenase"/>
    <property type="match status" value="1"/>
</dbReference>
<reference evidence="2 3" key="1">
    <citation type="submission" date="2018-06" db="EMBL/GenBank/DDBJ databases">
        <title>Noncontiguous genome sequence of Ruminococcaceae bacterium ASD2818.</title>
        <authorList>
            <person name="Chaplin A.V."/>
            <person name="Sokolova S.R."/>
            <person name="Kochetkova T.O."/>
            <person name="Goltsov A.Y."/>
            <person name="Trofimov D.Y."/>
            <person name="Efimov B.A."/>
        </authorList>
    </citation>
    <scope>NUCLEOTIDE SEQUENCE [LARGE SCALE GENOMIC DNA]</scope>
    <source>
        <strain evidence="2 3">ASD2818</strain>
    </source>
</reference>
<name>A0A328UGM9_9FIRM</name>
<dbReference type="Pfam" id="PF00903">
    <property type="entry name" value="Glyoxalase"/>
    <property type="match status" value="1"/>
</dbReference>
<dbReference type="RefSeq" id="WP_112332365.1">
    <property type="nucleotide sequence ID" value="NZ_JBKYJQ010000008.1"/>
</dbReference>
<evidence type="ECO:0000259" key="1">
    <source>
        <dbReference type="PROSITE" id="PS51819"/>
    </source>
</evidence>
<dbReference type="PROSITE" id="PS51819">
    <property type="entry name" value="VOC"/>
    <property type="match status" value="1"/>
</dbReference>
<dbReference type="Proteomes" id="UP000249377">
    <property type="component" value="Unassembled WGS sequence"/>
</dbReference>
<gene>
    <name evidence="2" type="ORF">DPQ25_06485</name>
</gene>
<accession>A0A328UGM9</accession>
<sequence length="116" mass="13073">MIFAGLCLTTDDVRRLSDFYQRVLRTTSDCDDNIHQEIHTSGASLAILKSDNISEHGNKNMSLAFTVDDVDAEYIRLKSLGIEILDSPTVRPWGAKNMRFCDPDGNFIVFRSFPNS</sequence>
<dbReference type="EMBL" id="QLYR01000003">
    <property type="protein sequence ID" value="RAQ29134.1"/>
    <property type="molecule type" value="Genomic_DNA"/>
</dbReference>
<proteinExistence type="predicted"/>
<evidence type="ECO:0000313" key="3">
    <source>
        <dbReference type="Proteomes" id="UP000249377"/>
    </source>
</evidence>
<comment type="caution">
    <text evidence="2">The sequence shown here is derived from an EMBL/GenBank/DDBJ whole genome shotgun (WGS) entry which is preliminary data.</text>
</comment>
<dbReference type="InterPro" id="IPR037523">
    <property type="entry name" value="VOC_core"/>
</dbReference>
<feature type="domain" description="VOC" evidence="1">
    <location>
        <begin position="2"/>
        <end position="113"/>
    </location>
</feature>